<feature type="compositionally biased region" description="Basic residues" evidence="1">
    <location>
        <begin position="33"/>
        <end position="50"/>
    </location>
</feature>
<feature type="compositionally biased region" description="Basic residues" evidence="1">
    <location>
        <begin position="103"/>
        <end position="112"/>
    </location>
</feature>
<feature type="region of interest" description="Disordered" evidence="1">
    <location>
        <begin position="1"/>
        <end position="112"/>
    </location>
</feature>
<reference evidence="3" key="1">
    <citation type="journal article" date="2019" name="Int. J. Syst. Evol. Microbiol.">
        <title>The Global Catalogue of Microorganisms (GCM) 10K type strain sequencing project: providing services to taxonomists for standard genome sequencing and annotation.</title>
        <authorList>
            <consortium name="The Broad Institute Genomics Platform"/>
            <consortium name="The Broad Institute Genome Sequencing Center for Infectious Disease"/>
            <person name="Wu L."/>
            <person name="Ma J."/>
        </authorList>
    </citation>
    <scope>NUCLEOTIDE SEQUENCE [LARGE SCALE GENOMIC DNA]</scope>
    <source>
        <strain evidence="3">JCM 17316</strain>
    </source>
</reference>
<gene>
    <name evidence="2" type="ORF">GCM10022416_22960</name>
</gene>
<dbReference type="EMBL" id="BAABDO010000025">
    <property type="protein sequence ID" value="GAA4137983.1"/>
    <property type="molecule type" value="Genomic_DNA"/>
</dbReference>
<keyword evidence="3" id="KW-1185">Reference proteome</keyword>
<evidence type="ECO:0000256" key="1">
    <source>
        <dbReference type="SAM" id="MobiDB-lite"/>
    </source>
</evidence>
<sequence>MLVTPPPAPAGASRERGQAPARAAAAPWDAARGRAHRRHSAQRNRPRPRPVGRGETPARRQEETVASLSDRLKKLADSPQGRKAREKAEQLARDPKTQEKVRGLLKKVNKKH</sequence>
<evidence type="ECO:0000313" key="3">
    <source>
        <dbReference type="Proteomes" id="UP001500266"/>
    </source>
</evidence>
<proteinExistence type="predicted"/>
<feature type="compositionally biased region" description="Basic and acidic residues" evidence="1">
    <location>
        <begin position="86"/>
        <end position="102"/>
    </location>
</feature>
<dbReference type="Proteomes" id="UP001500266">
    <property type="component" value="Unassembled WGS sequence"/>
</dbReference>
<organism evidence="2 3">
    <name type="scientific">Actinomadura keratinilytica</name>
    <dbReference type="NCBI Taxonomy" id="547461"/>
    <lineage>
        <taxon>Bacteria</taxon>
        <taxon>Bacillati</taxon>
        <taxon>Actinomycetota</taxon>
        <taxon>Actinomycetes</taxon>
        <taxon>Streptosporangiales</taxon>
        <taxon>Thermomonosporaceae</taxon>
        <taxon>Actinomadura</taxon>
    </lineage>
</organism>
<feature type="compositionally biased region" description="Low complexity" evidence="1">
    <location>
        <begin position="18"/>
        <end position="30"/>
    </location>
</feature>
<accession>A0ABP7YLF5</accession>
<evidence type="ECO:0000313" key="2">
    <source>
        <dbReference type="EMBL" id="GAA4137983.1"/>
    </source>
</evidence>
<comment type="caution">
    <text evidence="2">The sequence shown here is derived from an EMBL/GenBank/DDBJ whole genome shotgun (WGS) entry which is preliminary data.</text>
</comment>
<name>A0ABP7YLF5_9ACTN</name>
<protein>
    <submittedName>
        <fullName evidence="2">Uncharacterized protein</fullName>
    </submittedName>
</protein>